<dbReference type="EMBL" id="JABSTQ010011451">
    <property type="protein sequence ID" value="KAG0411214.1"/>
    <property type="molecule type" value="Genomic_DNA"/>
</dbReference>
<name>A0AC60NVQ4_IXOPE</name>
<keyword evidence="2" id="KW-1185">Reference proteome</keyword>
<accession>A0AC60NVQ4</accession>
<organism evidence="1 2">
    <name type="scientific">Ixodes persulcatus</name>
    <name type="common">Taiga tick</name>
    <dbReference type="NCBI Taxonomy" id="34615"/>
    <lineage>
        <taxon>Eukaryota</taxon>
        <taxon>Metazoa</taxon>
        <taxon>Ecdysozoa</taxon>
        <taxon>Arthropoda</taxon>
        <taxon>Chelicerata</taxon>
        <taxon>Arachnida</taxon>
        <taxon>Acari</taxon>
        <taxon>Parasitiformes</taxon>
        <taxon>Ixodida</taxon>
        <taxon>Ixodoidea</taxon>
        <taxon>Ixodidae</taxon>
        <taxon>Ixodinae</taxon>
        <taxon>Ixodes</taxon>
    </lineage>
</organism>
<evidence type="ECO:0000313" key="2">
    <source>
        <dbReference type="Proteomes" id="UP000805193"/>
    </source>
</evidence>
<protein>
    <submittedName>
        <fullName evidence="1">Uncharacterized protein</fullName>
    </submittedName>
</protein>
<feature type="non-terminal residue" evidence="1">
    <location>
        <position position="366"/>
    </location>
</feature>
<reference evidence="1 2" key="1">
    <citation type="journal article" date="2020" name="Cell">
        <title>Large-Scale Comparative Analyses of Tick Genomes Elucidate Their Genetic Diversity and Vector Capacities.</title>
        <authorList>
            <consortium name="Tick Genome and Microbiome Consortium (TIGMIC)"/>
            <person name="Jia N."/>
            <person name="Wang J."/>
            <person name="Shi W."/>
            <person name="Du L."/>
            <person name="Sun Y."/>
            <person name="Zhan W."/>
            <person name="Jiang J.F."/>
            <person name="Wang Q."/>
            <person name="Zhang B."/>
            <person name="Ji P."/>
            <person name="Bell-Sakyi L."/>
            <person name="Cui X.M."/>
            <person name="Yuan T.T."/>
            <person name="Jiang B.G."/>
            <person name="Yang W.F."/>
            <person name="Lam T.T."/>
            <person name="Chang Q.C."/>
            <person name="Ding S.J."/>
            <person name="Wang X.J."/>
            <person name="Zhu J.G."/>
            <person name="Ruan X.D."/>
            <person name="Zhao L."/>
            <person name="Wei J.T."/>
            <person name="Ye R.Z."/>
            <person name="Que T.C."/>
            <person name="Du C.H."/>
            <person name="Zhou Y.H."/>
            <person name="Cheng J.X."/>
            <person name="Dai P.F."/>
            <person name="Guo W.B."/>
            <person name="Han X.H."/>
            <person name="Huang E.J."/>
            <person name="Li L.F."/>
            <person name="Wei W."/>
            <person name="Gao Y.C."/>
            <person name="Liu J.Z."/>
            <person name="Shao H.Z."/>
            <person name="Wang X."/>
            <person name="Wang C.C."/>
            <person name="Yang T.C."/>
            <person name="Huo Q.B."/>
            <person name="Li W."/>
            <person name="Chen H.Y."/>
            <person name="Chen S.E."/>
            <person name="Zhou L.G."/>
            <person name="Ni X.B."/>
            <person name="Tian J.H."/>
            <person name="Sheng Y."/>
            <person name="Liu T."/>
            <person name="Pan Y.S."/>
            <person name="Xia L.Y."/>
            <person name="Li J."/>
            <person name="Zhao F."/>
            <person name="Cao W.C."/>
        </authorList>
    </citation>
    <scope>NUCLEOTIDE SEQUENCE [LARGE SCALE GENOMIC DNA]</scope>
    <source>
        <strain evidence="1">Iper-2018</strain>
    </source>
</reference>
<comment type="caution">
    <text evidence="1">The sequence shown here is derived from an EMBL/GenBank/DDBJ whole genome shotgun (WGS) entry which is preliminary data.</text>
</comment>
<dbReference type="Proteomes" id="UP000805193">
    <property type="component" value="Unassembled WGS sequence"/>
</dbReference>
<proteinExistence type="predicted"/>
<sequence>MSAPESSGRTDFGGIDNEALDFSQLEEYINNDSNIARRRSDVTATPAQEADELALRIDASPTPGKRPCSAVGTPSLPLGGPTRDVVGTSVAALLQSALSQAESTAAAAAAASAASAVPVAIGNGSQQHQLPESPPDSGSEPPFSPSGDAVQLLPGNPTENEQLLNALPSMLGSLPPQTSPMAPLYNRLFLPSTHLQELDELSQDDFICDDVSECGGSSAHKRRRLSDSGQGQMQSNGLLQVKQEPSGLGDGSSLSLVDDDCSYDAGGSSTDFLDSSLQCIRFQPFQSMSWHTLHDRTLQPLPPVVFRADADKGFNFSNADEAFVCQKKNHFQVTVHAQAVGEPAYVKAPEGLRKVDAFYLHFYGVK</sequence>
<evidence type="ECO:0000313" key="1">
    <source>
        <dbReference type="EMBL" id="KAG0411214.1"/>
    </source>
</evidence>
<gene>
    <name evidence="1" type="ORF">HPB47_011645</name>
</gene>